<dbReference type="PANTHER" id="PTHR11365:SF23">
    <property type="entry name" value="HYPOTHETICAL 5-OXOPROLINASE (EUROFUNG)-RELATED"/>
    <property type="match status" value="1"/>
</dbReference>
<reference evidence="2" key="1">
    <citation type="submission" date="2018-05" db="EMBL/GenBank/DDBJ databases">
        <authorList>
            <person name="Lanie J.A."/>
            <person name="Ng W.-L."/>
            <person name="Kazmierczak K.M."/>
            <person name="Andrzejewski T.M."/>
            <person name="Davidsen T.M."/>
            <person name="Wayne K.J."/>
            <person name="Tettelin H."/>
            <person name="Glass J.I."/>
            <person name="Rusch D."/>
            <person name="Podicherti R."/>
            <person name="Tsui H.-C.T."/>
            <person name="Winkler M.E."/>
        </authorList>
    </citation>
    <scope>NUCLEOTIDE SEQUENCE</scope>
</reference>
<feature type="non-terminal residue" evidence="2">
    <location>
        <position position="139"/>
    </location>
</feature>
<dbReference type="PANTHER" id="PTHR11365">
    <property type="entry name" value="5-OXOPROLINASE RELATED"/>
    <property type="match status" value="1"/>
</dbReference>
<dbReference type="AlphaFoldDB" id="A0A382ACK0"/>
<accession>A0A382ACK0</accession>
<evidence type="ECO:0000313" key="2">
    <source>
        <dbReference type="EMBL" id="SVA99280.1"/>
    </source>
</evidence>
<organism evidence="2">
    <name type="scientific">marine metagenome</name>
    <dbReference type="NCBI Taxonomy" id="408172"/>
    <lineage>
        <taxon>unclassified sequences</taxon>
        <taxon>metagenomes</taxon>
        <taxon>ecological metagenomes</taxon>
    </lineage>
</organism>
<feature type="domain" description="Hydantoinase B/oxoprolinase" evidence="1">
    <location>
        <begin position="2"/>
        <end position="139"/>
    </location>
</feature>
<protein>
    <recommendedName>
        <fullName evidence="1">Hydantoinase B/oxoprolinase domain-containing protein</fullName>
    </recommendedName>
</protein>
<proteinExistence type="predicted"/>
<dbReference type="EMBL" id="UINC01024834">
    <property type="protein sequence ID" value="SVA99280.1"/>
    <property type="molecule type" value="Genomic_DNA"/>
</dbReference>
<dbReference type="GO" id="GO:0005829">
    <property type="term" value="C:cytosol"/>
    <property type="evidence" value="ECO:0007669"/>
    <property type="project" value="TreeGrafter"/>
</dbReference>
<sequence>MRSITDETYIALTKAAYSTNIKERRDHSTALTDTRGRLVVQAENSLPIHLASMLGMMDQLLERYQPEDMTEGDIFVANDPYVAGGTHLPDVNLAMPCFVEGQLLGFVCNIAHHADIGGMTPGSMAGGMSEIYQEGLRIP</sequence>
<dbReference type="Pfam" id="PF02538">
    <property type="entry name" value="Hydantoinase_B"/>
    <property type="match status" value="1"/>
</dbReference>
<dbReference type="InterPro" id="IPR003692">
    <property type="entry name" value="Hydantoinase_B"/>
</dbReference>
<name>A0A382ACK0_9ZZZZ</name>
<dbReference type="GO" id="GO:0006749">
    <property type="term" value="P:glutathione metabolic process"/>
    <property type="evidence" value="ECO:0007669"/>
    <property type="project" value="TreeGrafter"/>
</dbReference>
<dbReference type="GO" id="GO:0017168">
    <property type="term" value="F:5-oxoprolinase (ATP-hydrolyzing) activity"/>
    <property type="evidence" value="ECO:0007669"/>
    <property type="project" value="TreeGrafter"/>
</dbReference>
<dbReference type="InterPro" id="IPR045079">
    <property type="entry name" value="Oxoprolinase-like"/>
</dbReference>
<evidence type="ECO:0000259" key="1">
    <source>
        <dbReference type="Pfam" id="PF02538"/>
    </source>
</evidence>
<gene>
    <name evidence="2" type="ORF">METZ01_LOCUS152134</name>
</gene>